<sequence>MNHTMNRRAFLRTSTTAMAASVLPAAAAVASENPAAGNPAPSAGVGQASQPSTIAEIIEAHRVALAEFDRVGDLLEAHRDDVSADLRRADEQSVATEDAAWQAVLSHPVSSLEDGRLKMDYLSARRFIDRLDGMSSEGEVKSLILSFNRAAA</sequence>
<name>A0A0F9V428_9ZZZZ</name>
<organism evidence="1">
    <name type="scientific">marine sediment metagenome</name>
    <dbReference type="NCBI Taxonomy" id="412755"/>
    <lineage>
        <taxon>unclassified sequences</taxon>
        <taxon>metagenomes</taxon>
        <taxon>ecological metagenomes</taxon>
    </lineage>
</organism>
<dbReference type="PROSITE" id="PS51318">
    <property type="entry name" value="TAT"/>
    <property type="match status" value="1"/>
</dbReference>
<accession>A0A0F9V428</accession>
<gene>
    <name evidence="1" type="ORF">LCGC14_0187840</name>
</gene>
<dbReference type="EMBL" id="LAZR01000078">
    <property type="protein sequence ID" value="KKN94437.1"/>
    <property type="molecule type" value="Genomic_DNA"/>
</dbReference>
<reference evidence="1" key="1">
    <citation type="journal article" date="2015" name="Nature">
        <title>Complex archaea that bridge the gap between prokaryotes and eukaryotes.</title>
        <authorList>
            <person name="Spang A."/>
            <person name="Saw J.H."/>
            <person name="Jorgensen S.L."/>
            <person name="Zaremba-Niedzwiedzka K."/>
            <person name="Martijn J."/>
            <person name="Lind A.E."/>
            <person name="van Eijk R."/>
            <person name="Schleper C."/>
            <person name="Guy L."/>
            <person name="Ettema T.J."/>
        </authorList>
    </citation>
    <scope>NUCLEOTIDE SEQUENCE</scope>
</reference>
<proteinExistence type="predicted"/>
<dbReference type="InterPro" id="IPR006311">
    <property type="entry name" value="TAT_signal"/>
</dbReference>
<comment type="caution">
    <text evidence="1">The sequence shown here is derived from an EMBL/GenBank/DDBJ whole genome shotgun (WGS) entry which is preliminary data.</text>
</comment>
<dbReference type="AlphaFoldDB" id="A0A0F9V428"/>
<evidence type="ECO:0000313" key="1">
    <source>
        <dbReference type="EMBL" id="KKN94437.1"/>
    </source>
</evidence>
<protein>
    <submittedName>
        <fullName evidence="1">Uncharacterized protein</fullName>
    </submittedName>
</protein>